<feature type="non-terminal residue" evidence="1">
    <location>
        <position position="151"/>
    </location>
</feature>
<dbReference type="EMBL" id="VGIY01000149">
    <property type="protein sequence ID" value="MBM3317591.1"/>
    <property type="molecule type" value="Genomic_DNA"/>
</dbReference>
<dbReference type="Gene3D" id="3.40.50.150">
    <property type="entry name" value="Vaccinia Virus protein VP39"/>
    <property type="match status" value="1"/>
</dbReference>
<sequence length="151" mass="16124">MTRDGESAPDRVAGVVEAVRSSRKYATVAEGVVRRLAAKALRDGTSPRGAQRAVRGKLHQVYAAYLAPGDLGRAERLLAALPERPAPEELAQAARRILARHASSAERLAFQEGLLARLLSAGGFAGPLRRVVDLGCGFHPLTLPWMGLPPE</sequence>
<name>A0A937XBV0_UNCEI</name>
<organism evidence="1 2">
    <name type="scientific">Eiseniibacteriota bacterium</name>
    <dbReference type="NCBI Taxonomy" id="2212470"/>
    <lineage>
        <taxon>Bacteria</taxon>
        <taxon>Candidatus Eiseniibacteriota</taxon>
    </lineage>
</organism>
<dbReference type="AlphaFoldDB" id="A0A937XBV0"/>
<evidence type="ECO:0008006" key="3">
    <source>
        <dbReference type="Google" id="ProtNLM"/>
    </source>
</evidence>
<reference evidence="1" key="1">
    <citation type="submission" date="2019-03" db="EMBL/GenBank/DDBJ databases">
        <title>Lake Tanganyika Metagenome-Assembled Genomes (MAGs).</title>
        <authorList>
            <person name="Tran P."/>
        </authorList>
    </citation>
    <scope>NUCLEOTIDE SEQUENCE</scope>
    <source>
        <strain evidence="1">M_DeepCast_400m_m2_100</strain>
    </source>
</reference>
<dbReference type="InterPro" id="IPR025981">
    <property type="entry name" value="rRNA_MeTrfase"/>
</dbReference>
<dbReference type="Gene3D" id="1.10.8.10">
    <property type="entry name" value="DNA helicase RuvA subunit, C-terminal domain"/>
    <property type="match status" value="1"/>
</dbReference>
<accession>A0A937XBV0</accession>
<evidence type="ECO:0000313" key="1">
    <source>
        <dbReference type="EMBL" id="MBM3317591.1"/>
    </source>
</evidence>
<gene>
    <name evidence="1" type="ORF">FJY75_07030</name>
</gene>
<dbReference type="Proteomes" id="UP000748308">
    <property type="component" value="Unassembled WGS sequence"/>
</dbReference>
<evidence type="ECO:0000313" key="2">
    <source>
        <dbReference type="Proteomes" id="UP000748308"/>
    </source>
</evidence>
<dbReference type="Pfam" id="PF07091">
    <property type="entry name" value="FmrO"/>
    <property type="match status" value="1"/>
</dbReference>
<proteinExistence type="predicted"/>
<comment type="caution">
    <text evidence="1">The sequence shown here is derived from an EMBL/GenBank/DDBJ whole genome shotgun (WGS) entry which is preliminary data.</text>
</comment>
<dbReference type="InterPro" id="IPR029063">
    <property type="entry name" value="SAM-dependent_MTases_sf"/>
</dbReference>
<protein>
    <recommendedName>
        <fullName evidence="3">16S rRNA methyltransferase</fullName>
    </recommendedName>
</protein>